<keyword evidence="4" id="KW-1185">Reference proteome</keyword>
<dbReference type="eggNOG" id="COG3208">
    <property type="taxonomic scope" value="Bacteria"/>
</dbReference>
<dbReference type="Pfam" id="PF00975">
    <property type="entry name" value="Thioesterase"/>
    <property type="match status" value="1"/>
</dbReference>
<organism evidence="3 4">
    <name type="scientific">Embleya scabrispora</name>
    <dbReference type="NCBI Taxonomy" id="159449"/>
    <lineage>
        <taxon>Bacteria</taxon>
        <taxon>Bacillati</taxon>
        <taxon>Actinomycetota</taxon>
        <taxon>Actinomycetes</taxon>
        <taxon>Kitasatosporales</taxon>
        <taxon>Streptomycetaceae</taxon>
        <taxon>Embleya</taxon>
    </lineage>
</organism>
<sequence length="264" mass="28761">MESICRPLGTRSPRPDLVTYTPRPLAPVRMFTIPYAGADATMFASWVDYLPDSVEVTAVRLPGRGARTGEVSLTDPAQLSAMVAELVLESDDGRPYVFFGHSIGAMIAFDTVRDLRRCGHTMPSLLALSAVPPPQGGAFARACQPILISDQPWRQLGLTDLLPPEVFRDQGAMAAFGPAMMADLLLALQHRYVHEAPLDCVLSVFGARDDTLVAVESLSNWQEQTTRPLRLRTYPGGHLYVHEALPSLLTDLSTDLRSTVGAFS</sequence>
<comment type="caution">
    <text evidence="3">The sequence shown here is derived from an EMBL/GenBank/DDBJ whole genome shotgun (WGS) entry which is preliminary data.</text>
</comment>
<reference evidence="3 4" key="1">
    <citation type="submission" date="2017-03" db="EMBL/GenBank/DDBJ databases">
        <title>Draft genome sequence of Streptomyces scabrisporus NF3, endophyte isolated from Amphipterygium adstringens.</title>
        <authorList>
            <person name="Vazquez M."/>
            <person name="Ceapa C.D."/>
            <person name="Rodriguez Luna D."/>
            <person name="Sanchez Esquivel S."/>
        </authorList>
    </citation>
    <scope>NUCLEOTIDE SEQUENCE [LARGE SCALE GENOMIC DNA]</scope>
    <source>
        <strain evidence="3 4">NF3</strain>
    </source>
</reference>
<proteinExistence type="inferred from homology"/>
<dbReference type="GO" id="GO:0008610">
    <property type="term" value="P:lipid biosynthetic process"/>
    <property type="evidence" value="ECO:0007669"/>
    <property type="project" value="TreeGrafter"/>
</dbReference>
<gene>
    <name evidence="3" type="ORF">B4N89_37595</name>
</gene>
<accession>A0A1T3NMR3</accession>
<dbReference type="PANTHER" id="PTHR11487:SF0">
    <property type="entry name" value="S-ACYL FATTY ACID SYNTHASE THIOESTERASE, MEDIUM CHAIN"/>
    <property type="match status" value="1"/>
</dbReference>
<evidence type="ECO:0000313" key="3">
    <source>
        <dbReference type="EMBL" id="OPC77951.1"/>
    </source>
</evidence>
<dbReference type="Gene3D" id="3.40.50.1820">
    <property type="entry name" value="alpha/beta hydrolase"/>
    <property type="match status" value="1"/>
</dbReference>
<protein>
    <recommendedName>
        <fullName evidence="2">Thioesterase domain-containing protein</fullName>
    </recommendedName>
</protein>
<comment type="similarity">
    <text evidence="1">Belongs to the thioesterase family.</text>
</comment>
<dbReference type="InterPro" id="IPR029058">
    <property type="entry name" value="AB_hydrolase_fold"/>
</dbReference>
<dbReference type="Proteomes" id="UP000190037">
    <property type="component" value="Unassembled WGS sequence"/>
</dbReference>
<dbReference type="EMBL" id="MWQN01000003">
    <property type="protein sequence ID" value="OPC77951.1"/>
    <property type="molecule type" value="Genomic_DNA"/>
</dbReference>
<name>A0A1T3NMR3_9ACTN</name>
<dbReference type="OrthoDB" id="8480037at2"/>
<dbReference type="RefSeq" id="WP_143658225.1">
    <property type="nucleotide sequence ID" value="NZ_MWQN01000003.1"/>
</dbReference>
<evidence type="ECO:0000259" key="2">
    <source>
        <dbReference type="Pfam" id="PF00975"/>
    </source>
</evidence>
<evidence type="ECO:0000313" key="4">
    <source>
        <dbReference type="Proteomes" id="UP000190037"/>
    </source>
</evidence>
<dbReference type="PANTHER" id="PTHR11487">
    <property type="entry name" value="THIOESTERASE"/>
    <property type="match status" value="1"/>
</dbReference>
<dbReference type="STRING" id="159449.B4N89_37595"/>
<feature type="domain" description="Thioesterase" evidence="2">
    <location>
        <begin position="30"/>
        <end position="254"/>
    </location>
</feature>
<evidence type="ECO:0000256" key="1">
    <source>
        <dbReference type="ARBA" id="ARBA00007169"/>
    </source>
</evidence>
<dbReference type="AlphaFoldDB" id="A0A1T3NMR3"/>
<dbReference type="SUPFAM" id="SSF53474">
    <property type="entry name" value="alpha/beta-Hydrolases"/>
    <property type="match status" value="1"/>
</dbReference>
<dbReference type="InterPro" id="IPR001031">
    <property type="entry name" value="Thioesterase"/>
</dbReference>
<dbReference type="InterPro" id="IPR012223">
    <property type="entry name" value="TEII"/>
</dbReference>